<name>A0A2B4R8X0_STYPI</name>
<evidence type="ECO:0000313" key="2">
    <source>
        <dbReference type="Proteomes" id="UP000225706"/>
    </source>
</evidence>
<evidence type="ECO:0008006" key="3">
    <source>
        <dbReference type="Google" id="ProtNLM"/>
    </source>
</evidence>
<keyword evidence="2" id="KW-1185">Reference proteome</keyword>
<accession>A0A2B4R8X0</accession>
<proteinExistence type="predicted"/>
<dbReference type="Gene3D" id="3.90.70.80">
    <property type="match status" value="1"/>
</dbReference>
<organism evidence="1 2">
    <name type="scientific">Stylophora pistillata</name>
    <name type="common">Smooth cauliflower coral</name>
    <dbReference type="NCBI Taxonomy" id="50429"/>
    <lineage>
        <taxon>Eukaryota</taxon>
        <taxon>Metazoa</taxon>
        <taxon>Cnidaria</taxon>
        <taxon>Anthozoa</taxon>
        <taxon>Hexacorallia</taxon>
        <taxon>Scleractinia</taxon>
        <taxon>Astrocoeniina</taxon>
        <taxon>Pocilloporidae</taxon>
        <taxon>Stylophora</taxon>
    </lineage>
</organism>
<gene>
    <name evidence="1" type="ORF">AWC38_SpisGene23266</name>
</gene>
<dbReference type="PANTHER" id="PTHR47331">
    <property type="entry name" value="PHD-TYPE DOMAIN-CONTAINING PROTEIN"/>
    <property type="match status" value="1"/>
</dbReference>
<evidence type="ECO:0000313" key="1">
    <source>
        <dbReference type="EMBL" id="PFX12725.1"/>
    </source>
</evidence>
<dbReference type="Proteomes" id="UP000225706">
    <property type="component" value="Unassembled WGS sequence"/>
</dbReference>
<protein>
    <recommendedName>
        <fullName evidence="3">OTU domain-containing protein</fullName>
    </recommendedName>
</protein>
<dbReference type="STRING" id="50429.A0A2B4R8X0"/>
<dbReference type="EMBL" id="LSMT01001214">
    <property type="protein sequence ID" value="PFX12725.1"/>
    <property type="molecule type" value="Genomic_DNA"/>
</dbReference>
<comment type="caution">
    <text evidence="1">The sequence shown here is derived from an EMBL/GenBank/DDBJ whole genome shotgun (WGS) entry which is preliminary data.</text>
</comment>
<sequence>MDMHVYLSGAIGQTTNNLTQLKSIISGKNKGGLEELKNAASEMGFTVSDNDRGGNCLFHALAEQLEIVKGITIKHEELRKTLVGYLAGNPKLENVTLRYMYGGTVGGTAPQKLIANDKCGVAHGITFNGHNVIFTDRKCNQVEQLTPTGEVTVISGDDAPVSWSKHLAFDPLSPEVVNETPQLLSLGLGLNADEHQQDLSIRKECTEHKLKNCTLGTEYSQIIQAYVEKGYWRRVELDEPLPPKVWYLPHFPVIHMDKATTKVRIVFDCCAKADDVSLNDAICAGPKLQKGLFDVLIRFRRNPIALACDIKEMYLQAKILLQELWARGYDWDDVIHDEIASRIGSWYGQLGRLGDVQVPRCLREAKEVVAKRVITFVDASLQAYGTVVYLQCVYNDATVSSRLVASKCKVAPLKPMTVPRLELAGAVLGLGLTQHLTLVLGLPMQSVTFYSNSIDVLWWIRGHGQSFFPFVANRIGKIQMVTEPSQWQHVLTGENPADLCTRGAKPDELLENSLWWHGPKGLLLEDKAGWPRMDVRSRPASLLELKTPDLKEGEEGVTTVLTCRKQSPVNREGNGGAKSKCANWRLEPTRFSSWTRLLWLQARVWRVIYDMRNPRERIKGQELLPEEIEDAEEEIISRAQLEAFHEDYIALLTGKEIPKKSSLSRLCPWLDDQGVLRCGGRLQFAECPPYNVRFPIILPTGQWVTRLIVKHYHELSNHSAGTNFVLSQISGRFWIVATREERRAWEN</sequence>
<dbReference type="InterPro" id="IPR008042">
    <property type="entry name" value="Retrotrans_Pao"/>
</dbReference>
<dbReference type="OrthoDB" id="5982561at2759"/>
<dbReference type="AlphaFoldDB" id="A0A2B4R8X0"/>
<dbReference type="Pfam" id="PF05380">
    <property type="entry name" value="Peptidase_A17"/>
    <property type="match status" value="1"/>
</dbReference>
<reference evidence="2" key="1">
    <citation type="journal article" date="2017" name="bioRxiv">
        <title>Comparative analysis of the genomes of Stylophora pistillata and Acropora digitifera provides evidence for extensive differences between species of corals.</title>
        <authorList>
            <person name="Voolstra C.R."/>
            <person name="Li Y."/>
            <person name="Liew Y.J."/>
            <person name="Baumgarten S."/>
            <person name="Zoccola D."/>
            <person name="Flot J.-F."/>
            <person name="Tambutte S."/>
            <person name="Allemand D."/>
            <person name="Aranda M."/>
        </authorList>
    </citation>
    <scope>NUCLEOTIDE SEQUENCE [LARGE SCALE GENOMIC DNA]</scope>
</reference>